<name>A0A8S0WIZ5_CYCAE</name>
<gene>
    <name evidence="2" type="ORF">AAE3_LOCUS5563</name>
</gene>
<reference evidence="2 3" key="1">
    <citation type="submission" date="2020-01" db="EMBL/GenBank/DDBJ databases">
        <authorList>
            <person name="Gupta K D."/>
        </authorList>
    </citation>
    <scope>NUCLEOTIDE SEQUENCE [LARGE SCALE GENOMIC DNA]</scope>
</reference>
<accession>A0A8S0WIZ5</accession>
<keyword evidence="3" id="KW-1185">Reference proteome</keyword>
<proteinExistence type="predicted"/>
<dbReference type="OrthoDB" id="10371745at2759"/>
<organism evidence="2 3">
    <name type="scientific">Cyclocybe aegerita</name>
    <name type="common">Black poplar mushroom</name>
    <name type="synonym">Agrocybe aegerita</name>
    <dbReference type="NCBI Taxonomy" id="1973307"/>
    <lineage>
        <taxon>Eukaryota</taxon>
        <taxon>Fungi</taxon>
        <taxon>Dikarya</taxon>
        <taxon>Basidiomycota</taxon>
        <taxon>Agaricomycotina</taxon>
        <taxon>Agaricomycetes</taxon>
        <taxon>Agaricomycetidae</taxon>
        <taxon>Agaricales</taxon>
        <taxon>Agaricineae</taxon>
        <taxon>Bolbitiaceae</taxon>
        <taxon>Cyclocybe</taxon>
    </lineage>
</organism>
<evidence type="ECO:0000313" key="3">
    <source>
        <dbReference type="Proteomes" id="UP000467700"/>
    </source>
</evidence>
<dbReference type="AlphaFoldDB" id="A0A8S0WIZ5"/>
<evidence type="ECO:0000256" key="1">
    <source>
        <dbReference type="SAM" id="MobiDB-lite"/>
    </source>
</evidence>
<comment type="caution">
    <text evidence="2">The sequence shown here is derived from an EMBL/GenBank/DDBJ whole genome shotgun (WGS) entry which is preliminary data.</text>
</comment>
<sequence>MVDPARAVSPDSALVLLNSSFTRATQADFEFYPRSDMANPNRTDIFADAMQNVVDILEMAKITCIIINEAAASIYCAAFKPKIVQVVVVGQTPGLLSTEQASELLVRCDPQRFKMEVDQFRYYEPSISPPQKNWCEVVLIAVPNPPPPQYQPTRINRLLELPVPSPLSVIFDVVQGIQAQSDKGRAKKLRQLFKVMSKHELIAIDDDFHRTLLVHLERVARFSPKLGQATSKFADFCRRDQISDCSAADGGSDNGESLAGEDRSAQVMDRLKHISLVVDTSGPSIRDSISQTTDPHIASLEGEQLSSKSPTIKPPIVASNDPEDKSESGAEGEDKYSGELFGPPIVIPETTPRISREYLGSKLDRQHLFCNAARGIVAILHSSGVRCVLINKTAAFEYGIFGPKKSLELAIIAPRGTLSTDTVADILIRCDPAHFVFLGTKSMFRYIEPGTGKNCPVTFFPIVNPTPVEYAPECLVLMNDVPTVSLLPIILHTLCGILGPATPPVNYSDKANTGVPGTNLKKAQYAIKYFLIGCLKSTKALVPIDDNYHRTALALLRRVVEQFPDLEKLARRFIRFCEGEVGAGTDATRTRGKR</sequence>
<evidence type="ECO:0000313" key="2">
    <source>
        <dbReference type="EMBL" id="CAA7263423.1"/>
    </source>
</evidence>
<protein>
    <submittedName>
        <fullName evidence="2">Uncharacterized protein</fullName>
    </submittedName>
</protein>
<dbReference type="Proteomes" id="UP000467700">
    <property type="component" value="Unassembled WGS sequence"/>
</dbReference>
<feature type="compositionally biased region" description="Basic and acidic residues" evidence="1">
    <location>
        <begin position="322"/>
        <end position="337"/>
    </location>
</feature>
<dbReference type="EMBL" id="CACVBS010000039">
    <property type="protein sequence ID" value="CAA7263423.1"/>
    <property type="molecule type" value="Genomic_DNA"/>
</dbReference>
<feature type="region of interest" description="Disordered" evidence="1">
    <location>
        <begin position="300"/>
        <end position="342"/>
    </location>
</feature>